<protein>
    <submittedName>
        <fullName evidence="9">DUF421 domain-containing protein</fullName>
    </submittedName>
</protein>
<reference evidence="9" key="2">
    <citation type="journal article" date="2021" name="PeerJ">
        <title>Extensive microbial diversity within the chicken gut microbiome revealed by metagenomics and culture.</title>
        <authorList>
            <person name="Gilroy R."/>
            <person name="Ravi A."/>
            <person name="Getino M."/>
            <person name="Pursley I."/>
            <person name="Horton D.L."/>
            <person name="Alikhan N.F."/>
            <person name="Baker D."/>
            <person name="Gharbi K."/>
            <person name="Hall N."/>
            <person name="Watson M."/>
            <person name="Adriaenssens E.M."/>
            <person name="Foster-Nyarko E."/>
            <person name="Jarju S."/>
            <person name="Secka A."/>
            <person name="Antonio M."/>
            <person name="Oren A."/>
            <person name="Chaudhuri R.R."/>
            <person name="La Ragione R."/>
            <person name="Hildebrand F."/>
            <person name="Pallen M.J."/>
        </authorList>
    </citation>
    <scope>NUCLEOTIDE SEQUENCE</scope>
    <source>
        <strain evidence="9">13361</strain>
    </source>
</reference>
<feature type="transmembrane region" description="Helical" evidence="7">
    <location>
        <begin position="56"/>
        <end position="76"/>
    </location>
</feature>
<dbReference type="PANTHER" id="PTHR34582:SF6">
    <property type="entry name" value="UPF0702 TRANSMEMBRANE PROTEIN YCAP"/>
    <property type="match status" value="1"/>
</dbReference>
<sequence length="223" mass="24719">MIVFFLRTLVLYLLLVGVIRLMGKRQVGQMEPAEFVVTMLSANLVTIPMQDFSVPVYTGVIPIVTVLAMELILSAATVKSVGIRRILCGKPVILIENGKVLQENLQKTRISLDELTGQLRLKDILDITQVQYAILETNGNFSVFPYPQYRPAAAKEAGIHVASQSLPKTLICDGHLLSENLAPAGKDAAWVQRELKKRGATLQGTWYLAVDDQGHVIFYEREA</sequence>
<dbReference type="Pfam" id="PF04239">
    <property type="entry name" value="DUF421"/>
    <property type="match status" value="1"/>
</dbReference>
<organism evidence="9 10">
    <name type="scientific">Candidatus Faecousia excrementigallinarum</name>
    <dbReference type="NCBI Taxonomy" id="2840806"/>
    <lineage>
        <taxon>Bacteria</taxon>
        <taxon>Bacillati</taxon>
        <taxon>Bacillota</taxon>
        <taxon>Clostridia</taxon>
        <taxon>Eubacteriales</taxon>
        <taxon>Oscillospiraceae</taxon>
        <taxon>Faecousia</taxon>
    </lineage>
</organism>
<evidence type="ECO:0000256" key="1">
    <source>
        <dbReference type="ARBA" id="ARBA00004651"/>
    </source>
</evidence>
<accession>A0A9D0Z4J6</accession>
<feature type="domain" description="YetF C-terminal" evidence="8">
    <location>
        <begin position="79"/>
        <end position="203"/>
    </location>
</feature>
<dbReference type="EMBL" id="DVFK01000066">
    <property type="protein sequence ID" value="HIQ67800.1"/>
    <property type="molecule type" value="Genomic_DNA"/>
</dbReference>
<keyword evidence="3" id="KW-1003">Cell membrane</keyword>
<keyword evidence="4 7" id="KW-0812">Transmembrane</keyword>
<evidence type="ECO:0000313" key="10">
    <source>
        <dbReference type="Proteomes" id="UP000886796"/>
    </source>
</evidence>
<feature type="transmembrane region" description="Helical" evidence="7">
    <location>
        <begin position="6"/>
        <end position="23"/>
    </location>
</feature>
<keyword evidence="6 7" id="KW-0472">Membrane</keyword>
<evidence type="ECO:0000256" key="2">
    <source>
        <dbReference type="ARBA" id="ARBA00006448"/>
    </source>
</evidence>
<evidence type="ECO:0000313" key="9">
    <source>
        <dbReference type="EMBL" id="HIQ67800.1"/>
    </source>
</evidence>
<evidence type="ECO:0000256" key="5">
    <source>
        <dbReference type="ARBA" id="ARBA00022989"/>
    </source>
</evidence>
<evidence type="ECO:0000256" key="4">
    <source>
        <dbReference type="ARBA" id="ARBA00022692"/>
    </source>
</evidence>
<gene>
    <name evidence="9" type="ORF">IAB74_04745</name>
</gene>
<name>A0A9D0Z4J6_9FIRM</name>
<dbReference type="PANTHER" id="PTHR34582">
    <property type="entry name" value="UPF0702 TRANSMEMBRANE PROTEIN YCAP"/>
    <property type="match status" value="1"/>
</dbReference>
<proteinExistence type="inferred from homology"/>
<dbReference type="Gene3D" id="3.30.240.20">
    <property type="entry name" value="bsu07140 like domains"/>
    <property type="match status" value="2"/>
</dbReference>
<evidence type="ECO:0000256" key="3">
    <source>
        <dbReference type="ARBA" id="ARBA00022475"/>
    </source>
</evidence>
<dbReference type="AlphaFoldDB" id="A0A9D0Z4J6"/>
<reference evidence="9" key="1">
    <citation type="submission" date="2020-10" db="EMBL/GenBank/DDBJ databases">
        <authorList>
            <person name="Gilroy R."/>
        </authorList>
    </citation>
    <scope>NUCLEOTIDE SEQUENCE</scope>
    <source>
        <strain evidence="9">13361</strain>
    </source>
</reference>
<dbReference type="InterPro" id="IPR007353">
    <property type="entry name" value="DUF421"/>
</dbReference>
<comment type="subcellular location">
    <subcellularLocation>
        <location evidence="1">Cell membrane</location>
        <topology evidence="1">Multi-pass membrane protein</topology>
    </subcellularLocation>
</comment>
<comment type="caution">
    <text evidence="9">The sequence shown here is derived from an EMBL/GenBank/DDBJ whole genome shotgun (WGS) entry which is preliminary data.</text>
</comment>
<evidence type="ECO:0000256" key="6">
    <source>
        <dbReference type="ARBA" id="ARBA00023136"/>
    </source>
</evidence>
<evidence type="ECO:0000259" key="8">
    <source>
        <dbReference type="Pfam" id="PF04239"/>
    </source>
</evidence>
<evidence type="ECO:0000256" key="7">
    <source>
        <dbReference type="SAM" id="Phobius"/>
    </source>
</evidence>
<dbReference type="Proteomes" id="UP000886796">
    <property type="component" value="Unassembled WGS sequence"/>
</dbReference>
<dbReference type="InterPro" id="IPR023090">
    <property type="entry name" value="UPF0702_alpha/beta_dom_sf"/>
</dbReference>
<keyword evidence="5 7" id="KW-1133">Transmembrane helix</keyword>
<comment type="similarity">
    <text evidence="2">Belongs to the UPF0702 family.</text>
</comment>
<dbReference type="GO" id="GO:0005886">
    <property type="term" value="C:plasma membrane"/>
    <property type="evidence" value="ECO:0007669"/>
    <property type="project" value="UniProtKB-SubCell"/>
</dbReference>